<dbReference type="SUPFAM" id="SSF53448">
    <property type="entry name" value="Nucleotide-diphospho-sugar transferases"/>
    <property type="match status" value="1"/>
</dbReference>
<gene>
    <name evidence="1" type="ORF">JCM21714_1675</name>
</gene>
<name>W4VIT0_9BACI</name>
<keyword evidence="2" id="KW-1185">Reference proteome</keyword>
<dbReference type="InterPro" id="IPR029044">
    <property type="entry name" value="Nucleotide-diphossugar_trans"/>
</dbReference>
<dbReference type="AlphaFoldDB" id="W4VIT0"/>
<dbReference type="RefSeq" id="WP_369403483.1">
    <property type="nucleotide sequence ID" value="NZ_BAVS01000006.1"/>
</dbReference>
<evidence type="ECO:0000313" key="2">
    <source>
        <dbReference type="Proteomes" id="UP000019102"/>
    </source>
</evidence>
<dbReference type="Gene3D" id="3.90.550.10">
    <property type="entry name" value="Spore Coat Polysaccharide Biosynthesis Protein SpsA, Chain A"/>
    <property type="match status" value="1"/>
</dbReference>
<dbReference type="Proteomes" id="UP000019102">
    <property type="component" value="Unassembled WGS sequence"/>
</dbReference>
<dbReference type="eggNOG" id="COG0448">
    <property type="taxonomic scope" value="Bacteria"/>
</dbReference>
<sequence>MIDFTLSNMIKSDISEVAIFTTSKYRSLLDHLGSGADWELNKRHGGLFILPPQCKRPLIFLKGGT</sequence>
<dbReference type="EMBL" id="BAVS01000006">
    <property type="protein sequence ID" value="GAE92664.1"/>
    <property type="molecule type" value="Genomic_DNA"/>
</dbReference>
<organism evidence="1 2">
    <name type="scientific">Gracilibacillus boraciitolerans JCM 21714</name>
    <dbReference type="NCBI Taxonomy" id="1298598"/>
    <lineage>
        <taxon>Bacteria</taxon>
        <taxon>Bacillati</taxon>
        <taxon>Bacillota</taxon>
        <taxon>Bacilli</taxon>
        <taxon>Bacillales</taxon>
        <taxon>Bacillaceae</taxon>
        <taxon>Gracilibacillus</taxon>
    </lineage>
</organism>
<dbReference type="STRING" id="1298598.JCM21714_1675"/>
<accession>W4VIT0</accession>
<reference evidence="1 2" key="1">
    <citation type="journal article" date="2014" name="Genome Announc.">
        <title>Draft Genome Sequence of the Boron-Tolerant and Moderately Halotolerant Bacterium Gracilibacillus boraciitolerans JCM 21714T.</title>
        <authorList>
            <person name="Ahmed I."/>
            <person name="Oshima K."/>
            <person name="Suda W."/>
            <person name="Kitamura K."/>
            <person name="Iida T."/>
            <person name="Ohmori Y."/>
            <person name="Fujiwara T."/>
            <person name="Hattori M."/>
            <person name="Ohkuma M."/>
        </authorList>
    </citation>
    <scope>NUCLEOTIDE SEQUENCE [LARGE SCALE GENOMIC DNA]</scope>
    <source>
        <strain evidence="1 2">JCM 21714</strain>
    </source>
</reference>
<protein>
    <submittedName>
        <fullName evidence="1">Glycogen biosynthesis protein GlgD</fullName>
    </submittedName>
</protein>
<proteinExistence type="predicted"/>
<comment type="caution">
    <text evidence="1">The sequence shown here is derived from an EMBL/GenBank/DDBJ whole genome shotgun (WGS) entry which is preliminary data.</text>
</comment>
<evidence type="ECO:0000313" key="1">
    <source>
        <dbReference type="EMBL" id="GAE92664.1"/>
    </source>
</evidence>